<proteinExistence type="predicted"/>
<reference evidence="2" key="1">
    <citation type="submission" date="2020-04" db="EMBL/GenBank/DDBJ databases">
        <authorList>
            <person name="Alioto T."/>
            <person name="Alioto T."/>
            <person name="Gomez Garrido J."/>
        </authorList>
    </citation>
    <scope>NUCLEOTIDE SEQUENCE</scope>
    <source>
        <strain evidence="2">A484AB</strain>
    </source>
</reference>
<dbReference type="GO" id="GO:0008270">
    <property type="term" value="F:zinc ion binding"/>
    <property type="evidence" value="ECO:0007669"/>
    <property type="project" value="InterPro"/>
</dbReference>
<dbReference type="AlphaFoldDB" id="A0A7D9IL67"/>
<dbReference type="OrthoDB" id="10068084at2759"/>
<keyword evidence="3" id="KW-1185">Reference proteome</keyword>
<dbReference type="EMBL" id="CACRXK020006771">
    <property type="protein sequence ID" value="CAB4010397.1"/>
    <property type="molecule type" value="Genomic_DNA"/>
</dbReference>
<dbReference type="GO" id="GO:0003676">
    <property type="term" value="F:nucleic acid binding"/>
    <property type="evidence" value="ECO:0007669"/>
    <property type="project" value="InterPro"/>
</dbReference>
<evidence type="ECO:0000313" key="2">
    <source>
        <dbReference type="EMBL" id="CAB4010397.1"/>
    </source>
</evidence>
<evidence type="ECO:0000256" key="1">
    <source>
        <dbReference type="SAM" id="MobiDB-lite"/>
    </source>
</evidence>
<accession>A0A7D9IL67</accession>
<dbReference type="PROSITE" id="PS50158">
    <property type="entry name" value="ZF_CCHC"/>
    <property type="match status" value="1"/>
</dbReference>
<feature type="region of interest" description="Disordered" evidence="1">
    <location>
        <begin position="83"/>
        <end position="109"/>
    </location>
</feature>
<gene>
    <name evidence="2" type="ORF">PACLA_8A013650</name>
</gene>
<dbReference type="Proteomes" id="UP001152795">
    <property type="component" value="Unassembled WGS sequence"/>
</dbReference>
<protein>
    <submittedName>
        <fullName evidence="2">Transposon Ty3-G Gag-Pol poly</fullName>
    </submittedName>
</protein>
<dbReference type="InterPro" id="IPR001878">
    <property type="entry name" value="Znf_CCHC"/>
</dbReference>
<feature type="region of interest" description="Disordered" evidence="1">
    <location>
        <begin position="310"/>
        <end position="329"/>
    </location>
</feature>
<name>A0A7D9IL67_PARCT</name>
<sequence>MAGEENFEKLNLKIEEDILSLDVNELVKLANKLELGEENIEGKSRRVLSKLVRKTIDENVELCQTVPKKVEYLHKLQELLEIEPPPLEDATEDTEDNTGDVAASQSPAPLKETTPKVVTALRARKTDFVSLTRQVESGKSKGYTESEVIEAVIRAICSTLKLRSYVETMEGLTLKKLLQILKAHYKQKSATELYHELTILCQDPKESAEDFLIRALELRQQVLFTSRVMEEDVKYSHELVQTVLLRALETGIKSETICAKMRPLFKKHDITDEELIKGVGDAMSEETERLNKLTLSSRKQAAKVNSCMYDKDGQESKASKNVQSGEKGKRDTLMMTLEAVKADIANIKSSMVANNRNDGKQRPACSKCKSQGNGKCTHCYICGSDEHYARGCKQRSGNGRGLLQRDRK</sequence>
<feature type="compositionally biased region" description="Acidic residues" evidence="1">
    <location>
        <begin position="89"/>
        <end position="98"/>
    </location>
</feature>
<evidence type="ECO:0000313" key="3">
    <source>
        <dbReference type="Proteomes" id="UP001152795"/>
    </source>
</evidence>
<organism evidence="2 3">
    <name type="scientific">Paramuricea clavata</name>
    <name type="common">Red gorgonian</name>
    <name type="synonym">Violescent sea-whip</name>
    <dbReference type="NCBI Taxonomy" id="317549"/>
    <lineage>
        <taxon>Eukaryota</taxon>
        <taxon>Metazoa</taxon>
        <taxon>Cnidaria</taxon>
        <taxon>Anthozoa</taxon>
        <taxon>Octocorallia</taxon>
        <taxon>Malacalcyonacea</taxon>
        <taxon>Plexauridae</taxon>
        <taxon>Paramuricea</taxon>
    </lineage>
</organism>
<comment type="caution">
    <text evidence="2">The sequence shown here is derived from an EMBL/GenBank/DDBJ whole genome shotgun (WGS) entry which is preliminary data.</text>
</comment>